<proteinExistence type="predicted"/>
<comment type="caution">
    <text evidence="1">The sequence shown here is derived from an EMBL/GenBank/DDBJ whole genome shotgun (WGS) entry which is preliminary data.</text>
</comment>
<keyword evidence="2" id="KW-1185">Reference proteome</keyword>
<protein>
    <submittedName>
        <fullName evidence="1">MFS general substrate transporter</fullName>
    </submittedName>
</protein>
<dbReference type="EMBL" id="MU266354">
    <property type="protein sequence ID" value="KAH7928319.1"/>
    <property type="molecule type" value="Genomic_DNA"/>
</dbReference>
<sequence length="486" mass="52520">MSGSDCDSQIDEEAPLLPVKKAKTPLPKVQLSILLLATLTEPISSQCIYPFINQLVSEIGVTGGDERKVGYYAGLIESLFYAAQALTVLRWSRLSDTMGRKPVLMIGLIGLCISNVAFGLSRSFWTLVISRSTAGFLNGNIGVMKSMIGELTDSTNMAQAFATLPLVWCVGITVGPFMGGTLARPHERFPGVFSGAFWVDYPYFLPCFTAACFTAVGFILVSLFLKETLPGKCQNPNTNGSKLNVGPQRADDDVLPIQAHALEVQSDEPIPLRVLITSSSIIIPIANYGLLALIELAFLALQPLFYSTPTDFGGLGFQPSTIGTWMALYGILDGVFQVVFMAKLLDYWGAKRLFCFAVACFIPLIALFPAMSWVVRLQGDVCPAVWALLALQLILMVIMDMSYATIFIFITSAAPNKRSLGAVNGLSQTTVSIARAVAPAMSTSLFALTMEKNLLGGHAVYVILYLLSGILLWLATHLPGDLPDTD</sequence>
<evidence type="ECO:0000313" key="2">
    <source>
        <dbReference type="Proteomes" id="UP000790709"/>
    </source>
</evidence>
<gene>
    <name evidence="1" type="ORF">BV22DRAFT_1110517</name>
</gene>
<name>A0ACB8BRP2_9AGAM</name>
<reference evidence="1" key="1">
    <citation type="journal article" date="2021" name="New Phytol.">
        <title>Evolutionary innovations through gain and loss of genes in the ectomycorrhizal Boletales.</title>
        <authorList>
            <person name="Wu G."/>
            <person name="Miyauchi S."/>
            <person name="Morin E."/>
            <person name="Kuo A."/>
            <person name="Drula E."/>
            <person name="Varga T."/>
            <person name="Kohler A."/>
            <person name="Feng B."/>
            <person name="Cao Y."/>
            <person name="Lipzen A."/>
            <person name="Daum C."/>
            <person name="Hundley H."/>
            <person name="Pangilinan J."/>
            <person name="Johnson J."/>
            <person name="Barry K."/>
            <person name="LaButti K."/>
            <person name="Ng V."/>
            <person name="Ahrendt S."/>
            <person name="Min B."/>
            <person name="Choi I.G."/>
            <person name="Park H."/>
            <person name="Plett J.M."/>
            <person name="Magnuson J."/>
            <person name="Spatafora J.W."/>
            <person name="Nagy L.G."/>
            <person name="Henrissat B."/>
            <person name="Grigoriev I.V."/>
            <person name="Yang Z.L."/>
            <person name="Xu J."/>
            <person name="Martin F.M."/>
        </authorList>
    </citation>
    <scope>NUCLEOTIDE SEQUENCE</scope>
    <source>
        <strain evidence="1">KUC20120723A-06</strain>
    </source>
</reference>
<evidence type="ECO:0000313" key="1">
    <source>
        <dbReference type="EMBL" id="KAH7928319.1"/>
    </source>
</evidence>
<dbReference type="Proteomes" id="UP000790709">
    <property type="component" value="Unassembled WGS sequence"/>
</dbReference>
<accession>A0ACB8BRP2</accession>
<organism evidence="1 2">
    <name type="scientific">Leucogyrophana mollusca</name>
    <dbReference type="NCBI Taxonomy" id="85980"/>
    <lineage>
        <taxon>Eukaryota</taxon>
        <taxon>Fungi</taxon>
        <taxon>Dikarya</taxon>
        <taxon>Basidiomycota</taxon>
        <taxon>Agaricomycotina</taxon>
        <taxon>Agaricomycetes</taxon>
        <taxon>Agaricomycetidae</taxon>
        <taxon>Boletales</taxon>
        <taxon>Boletales incertae sedis</taxon>
        <taxon>Leucogyrophana</taxon>
    </lineage>
</organism>